<evidence type="ECO:0000256" key="1">
    <source>
        <dbReference type="ARBA" id="ARBA00022553"/>
    </source>
</evidence>
<dbReference type="InterPro" id="IPR000014">
    <property type="entry name" value="PAS"/>
</dbReference>
<dbReference type="InterPro" id="IPR035965">
    <property type="entry name" value="PAS-like_dom_sf"/>
</dbReference>
<proteinExistence type="predicted"/>
<dbReference type="SUPFAM" id="SSF52091">
    <property type="entry name" value="SpoIIaa-like"/>
    <property type="match status" value="1"/>
</dbReference>
<dbReference type="SMART" id="SM00091">
    <property type="entry name" value="PAS"/>
    <property type="match status" value="2"/>
</dbReference>
<dbReference type="RefSeq" id="WP_106092742.1">
    <property type="nucleotide sequence ID" value="NZ_PVNL01000117.1"/>
</dbReference>
<dbReference type="Proteomes" id="UP000238823">
    <property type="component" value="Unassembled WGS sequence"/>
</dbReference>
<dbReference type="CDD" id="cd07041">
    <property type="entry name" value="STAS_RsbR_RsbS_like"/>
    <property type="match status" value="1"/>
</dbReference>
<dbReference type="InterPro" id="IPR002645">
    <property type="entry name" value="STAS_dom"/>
</dbReference>
<dbReference type="OrthoDB" id="5500735at2"/>
<evidence type="ECO:0000313" key="5">
    <source>
        <dbReference type="Proteomes" id="UP000238823"/>
    </source>
</evidence>
<dbReference type="InterPro" id="IPR036513">
    <property type="entry name" value="STAS_dom_sf"/>
</dbReference>
<dbReference type="Pfam" id="PF01740">
    <property type="entry name" value="STAS"/>
    <property type="match status" value="1"/>
</dbReference>
<dbReference type="Gene3D" id="3.30.450.20">
    <property type="entry name" value="PAS domain"/>
    <property type="match status" value="1"/>
</dbReference>
<feature type="domain" description="STAS" evidence="3">
    <location>
        <begin position="252"/>
        <end position="363"/>
    </location>
</feature>
<dbReference type="EMBL" id="PVNL01000117">
    <property type="protein sequence ID" value="PRQ01288.1"/>
    <property type="molecule type" value="Genomic_DNA"/>
</dbReference>
<sequence>MTADALSEYFEHCPGLLFIASADGVIDRCSRSLARRFESRLSEAATLASLAADGERETVEAFLGALAETDEAVTCVFGVPDQAGGTTKVRCEARRSSTGSIHGTLEPVAATGAGSAELEIRQTLLRTVMDTLDIVLWAVDPTGKFVFHEGKALATAGLTPGQFLGMNVFDIYPPAATAPIQEALYGTASHYKSEVHGVNWETWNIPLKNEAGVTEYCAGLTLDITATVKSQAELEHQLQTIQEQRRAIQALSAPLIEVWDKVLTVPLIGVLDDEQTNKLIERLLAEVSRSGAAYVILDLTGVEALDTSIASHILRLLASLRLLGVEGLVTGVSPYVAQTMVGLGVELGSVGTHRNLRDALRHCMRALLG</sequence>
<accession>A0A2S9Y841</accession>
<dbReference type="PROSITE" id="PS50112">
    <property type="entry name" value="PAS"/>
    <property type="match status" value="1"/>
</dbReference>
<dbReference type="InterPro" id="IPR051932">
    <property type="entry name" value="Bact_StressResp_Reg"/>
</dbReference>
<dbReference type="AlphaFoldDB" id="A0A2S9Y841"/>
<dbReference type="PANTHER" id="PTHR33745">
    <property type="entry name" value="RSBT ANTAGONIST PROTEIN RSBS-RELATED"/>
    <property type="match status" value="1"/>
</dbReference>
<name>A0A2S9Y841_9BACT</name>
<evidence type="ECO:0000259" key="2">
    <source>
        <dbReference type="PROSITE" id="PS50112"/>
    </source>
</evidence>
<evidence type="ECO:0000313" key="4">
    <source>
        <dbReference type="EMBL" id="PRQ01288.1"/>
    </source>
</evidence>
<gene>
    <name evidence="4" type="primary">rsbRA_12</name>
    <name evidence="4" type="ORF">ENSA7_58930</name>
</gene>
<dbReference type="PROSITE" id="PS50801">
    <property type="entry name" value="STAS"/>
    <property type="match status" value="1"/>
</dbReference>
<dbReference type="SUPFAM" id="SSF55785">
    <property type="entry name" value="PYP-like sensor domain (PAS domain)"/>
    <property type="match status" value="1"/>
</dbReference>
<keyword evidence="1" id="KW-0597">Phosphoprotein</keyword>
<dbReference type="Gene3D" id="3.30.750.24">
    <property type="entry name" value="STAS domain"/>
    <property type="match status" value="1"/>
</dbReference>
<feature type="domain" description="PAS" evidence="2">
    <location>
        <begin position="121"/>
        <end position="191"/>
    </location>
</feature>
<organism evidence="4 5">
    <name type="scientific">Enhygromyxa salina</name>
    <dbReference type="NCBI Taxonomy" id="215803"/>
    <lineage>
        <taxon>Bacteria</taxon>
        <taxon>Pseudomonadati</taxon>
        <taxon>Myxococcota</taxon>
        <taxon>Polyangia</taxon>
        <taxon>Nannocystales</taxon>
        <taxon>Nannocystaceae</taxon>
        <taxon>Enhygromyxa</taxon>
    </lineage>
</organism>
<evidence type="ECO:0000259" key="3">
    <source>
        <dbReference type="PROSITE" id="PS50801"/>
    </source>
</evidence>
<dbReference type="PANTHER" id="PTHR33745:SF3">
    <property type="entry name" value="RSBT CO-ANTAGONIST PROTEIN RSBRC"/>
    <property type="match status" value="1"/>
</dbReference>
<reference evidence="4 5" key="1">
    <citation type="submission" date="2018-03" db="EMBL/GenBank/DDBJ databases">
        <title>Draft Genome Sequences of the Obligatory Marine Myxobacteria Enhygromyxa salina SWB007.</title>
        <authorList>
            <person name="Poehlein A."/>
            <person name="Moghaddam J.A."/>
            <person name="Harms H."/>
            <person name="Alanjari M."/>
            <person name="Koenig G.M."/>
            <person name="Daniel R."/>
            <person name="Schaeberle T.F."/>
        </authorList>
    </citation>
    <scope>NUCLEOTIDE SEQUENCE [LARGE SCALE GENOMIC DNA]</scope>
    <source>
        <strain evidence="4 5">SWB007</strain>
    </source>
</reference>
<protein>
    <submittedName>
        <fullName evidence="4">RsbT co-antagonist protein RsbRA</fullName>
    </submittedName>
</protein>
<comment type="caution">
    <text evidence="4">The sequence shown here is derived from an EMBL/GenBank/DDBJ whole genome shotgun (WGS) entry which is preliminary data.</text>
</comment>